<dbReference type="Pfam" id="PF19864">
    <property type="entry name" value="Radical_SAM_N2"/>
    <property type="match status" value="1"/>
</dbReference>
<dbReference type="Proteomes" id="UP000757435">
    <property type="component" value="Unassembled WGS sequence"/>
</dbReference>
<reference evidence="2" key="2">
    <citation type="journal article" date="2022" name="Microbiol. Resour. Announc.">
        <title>Metagenome Sequencing to Explore Phylogenomics of Terrestrial Cyanobacteria.</title>
        <authorList>
            <person name="Ward R.D."/>
            <person name="Stajich J.E."/>
            <person name="Johansen J.R."/>
            <person name="Huntemann M."/>
            <person name="Clum A."/>
            <person name="Foster B."/>
            <person name="Foster B."/>
            <person name="Roux S."/>
            <person name="Palaniappan K."/>
            <person name="Varghese N."/>
            <person name="Mukherjee S."/>
            <person name="Reddy T.B.K."/>
            <person name="Daum C."/>
            <person name="Copeland A."/>
            <person name="Chen I.A."/>
            <person name="Ivanova N.N."/>
            <person name="Kyrpides N.C."/>
            <person name="Shapiro N."/>
            <person name="Eloe-Fadrosh E.A."/>
            <person name="Pietrasiak N."/>
        </authorList>
    </citation>
    <scope>NUCLEOTIDE SEQUENCE</scope>
    <source>
        <strain evidence="2">UHER 2000/2452</strain>
    </source>
</reference>
<comment type="caution">
    <text evidence="2">The sequence shown here is derived from an EMBL/GenBank/DDBJ whole genome shotgun (WGS) entry which is preliminary data.</text>
</comment>
<evidence type="ECO:0000313" key="2">
    <source>
        <dbReference type="EMBL" id="MBW4657320.1"/>
    </source>
</evidence>
<dbReference type="InterPro" id="IPR006638">
    <property type="entry name" value="Elp3/MiaA/NifB-like_rSAM"/>
</dbReference>
<dbReference type="GO" id="GO:0003824">
    <property type="term" value="F:catalytic activity"/>
    <property type="evidence" value="ECO:0007669"/>
    <property type="project" value="InterPro"/>
</dbReference>
<dbReference type="SFLD" id="SFLDS00029">
    <property type="entry name" value="Radical_SAM"/>
    <property type="match status" value="1"/>
</dbReference>
<dbReference type="InterPro" id="IPR018768">
    <property type="entry name" value="DUF2344"/>
</dbReference>
<evidence type="ECO:0000313" key="3">
    <source>
        <dbReference type="Proteomes" id="UP000757435"/>
    </source>
</evidence>
<dbReference type="SUPFAM" id="SSF102114">
    <property type="entry name" value="Radical SAM enzymes"/>
    <property type="match status" value="1"/>
</dbReference>
<dbReference type="AlphaFoldDB" id="A0A951UKK5"/>
<dbReference type="CDD" id="cd01335">
    <property type="entry name" value="Radical_SAM"/>
    <property type="match status" value="1"/>
</dbReference>
<dbReference type="PANTHER" id="PTHR42731:SF1">
    <property type="entry name" value="RADICAL SAM DOMAIN PROTEIN"/>
    <property type="match status" value="1"/>
</dbReference>
<dbReference type="SMART" id="SM00729">
    <property type="entry name" value="Elp3"/>
    <property type="match status" value="1"/>
</dbReference>
<feature type="domain" description="Radical SAM core" evidence="1">
    <location>
        <begin position="277"/>
        <end position="510"/>
    </location>
</feature>
<dbReference type="Pfam" id="PF04055">
    <property type="entry name" value="Radical_SAM"/>
    <property type="match status" value="1"/>
</dbReference>
<protein>
    <submittedName>
        <fullName evidence="2">TIGR03960 family B12-binding radical SAM protein</fullName>
    </submittedName>
</protein>
<evidence type="ECO:0000259" key="1">
    <source>
        <dbReference type="PROSITE" id="PS51918"/>
    </source>
</evidence>
<organism evidence="2 3">
    <name type="scientific">Drouetiella hepatica Uher 2000/2452</name>
    <dbReference type="NCBI Taxonomy" id="904376"/>
    <lineage>
        <taxon>Bacteria</taxon>
        <taxon>Bacillati</taxon>
        <taxon>Cyanobacteriota</taxon>
        <taxon>Cyanophyceae</taxon>
        <taxon>Oculatellales</taxon>
        <taxon>Oculatellaceae</taxon>
        <taxon>Drouetiella</taxon>
    </lineage>
</organism>
<dbReference type="PANTHER" id="PTHR42731">
    <property type="entry name" value="SLL1084 PROTEIN"/>
    <property type="match status" value="1"/>
</dbReference>
<dbReference type="Pfam" id="PF10105">
    <property type="entry name" value="DUF2344"/>
    <property type="match status" value="1"/>
</dbReference>
<dbReference type="InterPro" id="IPR023404">
    <property type="entry name" value="rSAM_horseshoe"/>
</dbReference>
<accession>A0A951UKK5</accession>
<dbReference type="PROSITE" id="PS51918">
    <property type="entry name" value="RADICAL_SAM"/>
    <property type="match status" value="1"/>
</dbReference>
<name>A0A951UKK5_9CYAN</name>
<dbReference type="InterPro" id="IPR023862">
    <property type="entry name" value="CHP03960_rSAM"/>
</dbReference>
<proteinExistence type="predicted"/>
<dbReference type="InterPro" id="IPR007197">
    <property type="entry name" value="rSAM"/>
</dbReference>
<dbReference type="SFLD" id="SFLDG01082">
    <property type="entry name" value="B12-binding_domain_containing"/>
    <property type="match status" value="1"/>
</dbReference>
<sequence>MSKADCEIPLATGKIAVTVSPSTSLVDQLLIPDISRPARYLGNELGAVHKPWDAATVRWVLTYPELYEVGASNLGHIILYSILNAQPQQLCDRAYLPAADLAAKLRSTQTPLFAVESRRSLTDFEILGFSLSYELGATNILEMLSLAGIPLTWQERQASGRWDVEQGSYPLIFAGGQTATSNPEPYADFLDFVAMGDGEELLPEIGLIIQEGKLAGLSREELLLDLAQVPGVYVPQFYEMTAEGNVRPIRPDVPERILRRVATPIPAYSIGLVPYVETVHDRLVIEIRRGCTRGCRFCQPGMLTRPARDVAPEHVVEAIEQGMRATGYNEFSLLSLSCSDYLALPAVGMEIKNRLKDENITLTLPSQRVDRFDENISHILGGTRQSGLTFAPEAGTQRLRDIINKGLTNEELLRGVKTAFEQGWDKIKLYFMIGLPGETDADVLGIAETMRWLQRECSGRGRKRLSFNVTISNFTPKPHTPFQWHSVSTTEFKRKQSLLRQEFRTMRGLKVNFTDVRISAMEDFVGRGDRRLAPVVRRAWELGAGMDAWWESLDRAFAAWTQAIEESALTWKYRQVENGEWNVMAGLEAQDHLLPNLDAPLPWDHLDTGIDKSWLKDDLQRALEAAIVPDCSFDGCSHCGVCGTDFGHNVVVPPLPIPKFDGEFVPNQNRVQRLRVWFGKLDNMALISHLDLIRLFDRAIRRASIPIAFTGGFHPTPRIAPASALPLGVTSSGEIVDFDLTQTVAIEEFRQKLAAQLPAEMPIYQVEAIDPNAPSATQRLDRAEYLIRVNAVDPSEESVWEASVDDWQTWIAQIKNSSEIWMQQTTKSGQIRQVNLRDRLFELAIAEAALKTPHPSAEGVTLRFVGTCHNDGNLLRPEHLVYMLQQVSDREFQLLHIHRHQLHLL</sequence>
<dbReference type="NCBIfam" id="TIGR03960">
    <property type="entry name" value="rSAM_fuse_unch"/>
    <property type="match status" value="1"/>
</dbReference>
<dbReference type="InterPro" id="IPR045784">
    <property type="entry name" value="Radical_SAM_N2"/>
</dbReference>
<reference evidence="2" key="1">
    <citation type="submission" date="2021-05" db="EMBL/GenBank/DDBJ databases">
        <authorList>
            <person name="Pietrasiak N."/>
            <person name="Ward R."/>
            <person name="Stajich J.E."/>
            <person name="Kurbessoian T."/>
        </authorList>
    </citation>
    <scope>NUCLEOTIDE SEQUENCE</scope>
    <source>
        <strain evidence="2">UHER 2000/2452</strain>
    </source>
</reference>
<dbReference type="EMBL" id="JAHHHD010000001">
    <property type="protein sequence ID" value="MBW4657320.1"/>
    <property type="molecule type" value="Genomic_DNA"/>
</dbReference>
<dbReference type="Gene3D" id="3.80.30.20">
    <property type="entry name" value="tm_1862 like domain"/>
    <property type="match status" value="1"/>
</dbReference>
<gene>
    <name evidence="2" type="ORF">KME15_01490</name>
</gene>
<dbReference type="NCBIfam" id="TIGR03936">
    <property type="entry name" value="sam_1_link_chp"/>
    <property type="match status" value="1"/>
</dbReference>
<dbReference type="GO" id="GO:0051536">
    <property type="term" value="F:iron-sulfur cluster binding"/>
    <property type="evidence" value="ECO:0007669"/>
    <property type="project" value="InterPro"/>
</dbReference>
<dbReference type="InterPro" id="IPR058240">
    <property type="entry name" value="rSAM_sf"/>
</dbReference>